<evidence type="ECO:0000313" key="2">
    <source>
        <dbReference type="EMBL" id="MBB4845179.1"/>
    </source>
</evidence>
<gene>
    <name evidence="2" type="ORF">HNP55_003726</name>
</gene>
<dbReference type="InterPro" id="IPR029033">
    <property type="entry name" value="His_PPase_superfam"/>
</dbReference>
<sequence>MPGAMMAGMGTLYLVRHGQASLGAEDYDQLSELGRRQCLALGRYWRERGLGFDAVLSGTLKRHQQSLIALSQGLQQADLPAALACPGLDEYDSEALIRAVHAGPLQRPQTPEAARAHFRLLREGLAAWMAGRSRPQGMASYADFSAGVAEVLRQLQQRVGEQAQARVLLVSSGGPISTAIGQVLGTPADATIELNLRLRNSAVSEFAFSARRMALQTFNSLAHLDDKAMHSFA</sequence>
<dbReference type="Gene3D" id="3.40.50.1240">
    <property type="entry name" value="Phosphoglycerate mutase-like"/>
    <property type="match status" value="1"/>
</dbReference>
<dbReference type="Proteomes" id="UP000562027">
    <property type="component" value="Unassembled WGS sequence"/>
</dbReference>
<dbReference type="InterPro" id="IPR051021">
    <property type="entry name" value="Mito_Ser/Thr_phosphatase"/>
</dbReference>
<reference evidence="2 3" key="1">
    <citation type="submission" date="2020-08" db="EMBL/GenBank/DDBJ databases">
        <title>Functional genomics of gut bacteria from endangered species of beetles.</title>
        <authorList>
            <person name="Carlos-Shanley C."/>
        </authorList>
    </citation>
    <scope>NUCLEOTIDE SEQUENCE [LARGE SCALE GENOMIC DNA]</scope>
    <source>
        <strain evidence="2 3">S00239</strain>
    </source>
</reference>
<organism evidence="2 3">
    <name type="scientific">Roseateles oligotrophus</name>
    <dbReference type="NCBI Taxonomy" id="1769250"/>
    <lineage>
        <taxon>Bacteria</taxon>
        <taxon>Pseudomonadati</taxon>
        <taxon>Pseudomonadota</taxon>
        <taxon>Betaproteobacteria</taxon>
        <taxon>Burkholderiales</taxon>
        <taxon>Sphaerotilaceae</taxon>
        <taxon>Roseateles</taxon>
    </lineage>
</organism>
<dbReference type="SMART" id="SM00855">
    <property type="entry name" value="PGAM"/>
    <property type="match status" value="1"/>
</dbReference>
<dbReference type="EMBL" id="JACHLP010000008">
    <property type="protein sequence ID" value="MBB4845179.1"/>
    <property type="molecule type" value="Genomic_DNA"/>
</dbReference>
<keyword evidence="1" id="KW-0378">Hydrolase</keyword>
<dbReference type="SUPFAM" id="SSF53254">
    <property type="entry name" value="Phosphoglycerate mutase-like"/>
    <property type="match status" value="1"/>
</dbReference>
<evidence type="ECO:0000313" key="3">
    <source>
        <dbReference type="Proteomes" id="UP000562027"/>
    </source>
</evidence>
<dbReference type="AlphaFoldDB" id="A0A840LGL2"/>
<keyword evidence="3" id="KW-1185">Reference proteome</keyword>
<dbReference type="Pfam" id="PF00300">
    <property type="entry name" value="His_Phos_1"/>
    <property type="match status" value="1"/>
</dbReference>
<dbReference type="CDD" id="cd07067">
    <property type="entry name" value="HP_PGM_like"/>
    <property type="match status" value="1"/>
</dbReference>
<dbReference type="PANTHER" id="PTHR20935">
    <property type="entry name" value="PHOSPHOGLYCERATE MUTASE-RELATED"/>
    <property type="match status" value="1"/>
</dbReference>
<dbReference type="PANTHER" id="PTHR20935:SF0">
    <property type="entry name" value="SERINE_THREONINE-PROTEIN PHOSPHATASE PGAM5, MITOCHONDRIAL"/>
    <property type="match status" value="1"/>
</dbReference>
<comment type="caution">
    <text evidence="2">The sequence shown here is derived from an EMBL/GenBank/DDBJ whole genome shotgun (WGS) entry which is preliminary data.</text>
</comment>
<proteinExistence type="predicted"/>
<accession>A0A840LGL2</accession>
<protein>
    <submittedName>
        <fullName evidence="2">Broad specificity phosphatase PhoE</fullName>
    </submittedName>
</protein>
<dbReference type="GO" id="GO:0016787">
    <property type="term" value="F:hydrolase activity"/>
    <property type="evidence" value="ECO:0007669"/>
    <property type="project" value="UniProtKB-KW"/>
</dbReference>
<dbReference type="InterPro" id="IPR013078">
    <property type="entry name" value="His_Pase_superF_clade-1"/>
</dbReference>
<evidence type="ECO:0000256" key="1">
    <source>
        <dbReference type="ARBA" id="ARBA00022801"/>
    </source>
</evidence>
<name>A0A840LGL2_9BURK</name>